<sequence>MKRVTSIFDKDRSYDGDEDVGAFNLDNSKEEISLNLSHSTDQDDEIKEKQRKNFDWNMIRNFDSDEH</sequence>
<dbReference type="EMBL" id="CAJNOC010009305">
    <property type="protein sequence ID" value="CAF1127277.1"/>
    <property type="molecule type" value="Genomic_DNA"/>
</dbReference>
<protein>
    <submittedName>
        <fullName evidence="1">Uncharacterized protein</fullName>
    </submittedName>
</protein>
<reference evidence="1" key="1">
    <citation type="submission" date="2021-02" db="EMBL/GenBank/DDBJ databases">
        <authorList>
            <person name="Nowell W R."/>
        </authorList>
    </citation>
    <scope>NUCLEOTIDE SEQUENCE</scope>
    <source>
        <strain evidence="1">Ploen Becks lab</strain>
    </source>
</reference>
<keyword evidence="2" id="KW-1185">Reference proteome</keyword>
<organism evidence="1 2">
    <name type="scientific">Brachionus calyciflorus</name>
    <dbReference type="NCBI Taxonomy" id="104777"/>
    <lineage>
        <taxon>Eukaryota</taxon>
        <taxon>Metazoa</taxon>
        <taxon>Spiralia</taxon>
        <taxon>Gnathifera</taxon>
        <taxon>Rotifera</taxon>
        <taxon>Eurotatoria</taxon>
        <taxon>Monogononta</taxon>
        <taxon>Pseudotrocha</taxon>
        <taxon>Ploima</taxon>
        <taxon>Brachionidae</taxon>
        <taxon>Brachionus</taxon>
    </lineage>
</organism>
<comment type="caution">
    <text evidence="1">The sequence shown here is derived from an EMBL/GenBank/DDBJ whole genome shotgun (WGS) entry which is preliminary data.</text>
</comment>
<gene>
    <name evidence="1" type="ORF">OXX778_LOCUS22312</name>
</gene>
<evidence type="ECO:0000313" key="2">
    <source>
        <dbReference type="Proteomes" id="UP000663879"/>
    </source>
</evidence>
<dbReference type="AlphaFoldDB" id="A0A814R250"/>
<evidence type="ECO:0000313" key="1">
    <source>
        <dbReference type="EMBL" id="CAF1127277.1"/>
    </source>
</evidence>
<name>A0A814R250_9BILA</name>
<accession>A0A814R250</accession>
<dbReference type="Proteomes" id="UP000663879">
    <property type="component" value="Unassembled WGS sequence"/>
</dbReference>
<proteinExistence type="predicted"/>